<dbReference type="SUPFAM" id="SSF109604">
    <property type="entry name" value="HD-domain/PDEase-like"/>
    <property type="match status" value="1"/>
</dbReference>
<feature type="domain" description="HD" evidence="1">
    <location>
        <begin position="153"/>
        <end position="187"/>
    </location>
</feature>
<organism evidence="2 3">
    <name type="scientific">Vagococcus allomyrinae</name>
    <dbReference type="NCBI Taxonomy" id="2794353"/>
    <lineage>
        <taxon>Bacteria</taxon>
        <taxon>Bacillati</taxon>
        <taxon>Bacillota</taxon>
        <taxon>Bacilli</taxon>
        <taxon>Lactobacillales</taxon>
        <taxon>Enterococcaceae</taxon>
        <taxon>Vagococcus</taxon>
    </lineage>
</organism>
<gene>
    <name evidence="2" type="ORF">I6N95_15270</name>
</gene>
<evidence type="ECO:0000259" key="1">
    <source>
        <dbReference type="Pfam" id="PF01966"/>
    </source>
</evidence>
<dbReference type="GO" id="GO:0006203">
    <property type="term" value="P:dGTP catabolic process"/>
    <property type="evidence" value="ECO:0007669"/>
    <property type="project" value="TreeGrafter"/>
</dbReference>
<dbReference type="EMBL" id="JAEEGA010000010">
    <property type="protein sequence ID" value="MBP1042380.1"/>
    <property type="molecule type" value="Genomic_DNA"/>
</dbReference>
<dbReference type="PANTHER" id="PTHR11373">
    <property type="entry name" value="DEOXYNUCLEOSIDE TRIPHOSPHATE TRIPHOSPHOHYDROLASE"/>
    <property type="match status" value="1"/>
</dbReference>
<name>A0A940P798_9ENTE</name>
<dbReference type="InterPro" id="IPR050135">
    <property type="entry name" value="dGTPase-like"/>
</dbReference>
<dbReference type="GO" id="GO:0008832">
    <property type="term" value="F:dGTPase activity"/>
    <property type="evidence" value="ECO:0007669"/>
    <property type="project" value="TreeGrafter"/>
</dbReference>
<evidence type="ECO:0000313" key="3">
    <source>
        <dbReference type="Proteomes" id="UP000674938"/>
    </source>
</evidence>
<protein>
    <submittedName>
        <fullName evidence="2">HD domain-containing protein</fullName>
    </submittedName>
</protein>
<dbReference type="InterPro" id="IPR006674">
    <property type="entry name" value="HD_domain"/>
</dbReference>
<dbReference type="Proteomes" id="UP000674938">
    <property type="component" value="Unassembled WGS sequence"/>
</dbReference>
<keyword evidence="3" id="KW-1185">Reference proteome</keyword>
<dbReference type="RefSeq" id="WP_209529516.1">
    <property type="nucleotide sequence ID" value="NZ_JAEEGA010000010.1"/>
</dbReference>
<dbReference type="CDD" id="cd00077">
    <property type="entry name" value="HDc"/>
    <property type="match status" value="1"/>
</dbReference>
<dbReference type="InterPro" id="IPR003607">
    <property type="entry name" value="HD/PDEase_dom"/>
</dbReference>
<comment type="caution">
    <text evidence="2">The sequence shown here is derived from an EMBL/GenBank/DDBJ whole genome shotgun (WGS) entry which is preliminary data.</text>
</comment>
<reference evidence="2" key="1">
    <citation type="submission" date="2020-12" db="EMBL/GenBank/DDBJ databases">
        <title>Vagococcus allomyrinae sp. nov. and Enterococcus lavae sp. nov., isolated from the larvae of Allomyrina dichotoma.</title>
        <authorList>
            <person name="Lee S.D."/>
        </authorList>
    </citation>
    <scope>NUCLEOTIDE SEQUENCE</scope>
    <source>
        <strain evidence="2">BWB3-3</strain>
    </source>
</reference>
<sequence>MGKGTYINDSIHGLIFLTEMEKKILSSTGFNRLHDVYQNATVYLTFPSNRTKRFEHSIGTMSLCSEIFFNSILNADESIRNVFFDRAKIEIVKSISEVCANTVNIDTYLAGGKENSEAQGIPVIDYKESDYKLIPYNVQKEHMNIHYLLMQSIRIAALLHDIGHPPYSHTIENAMNGVFNKLSEKENLNTNESNYKKVLEKYCPKDDSEADFHEKMGQSISETVLKGIVTELKDCDLDSNQSDKTYDKNLNYLIIGDLVNKILADSDFFKDLHKIIDSPLDGDRLDYVTRDPLNSGLQKGSIDYKRIINEMKLIKKDESFLFLAPVKSVDAIEDFFDRRFDEYKNIIGHHRVRKMDYLLQNCIELLIESFFINNQSKEPVEDELKKLFEKNKIPKTEQEAFNNILLRENFQPAFNRKLPENISGLWTFLEANSEVKKESALAQWNDSWLMTLLKQIYYDRTKRAELQKPVIDMLTEIVTSEKRYHSIIKRSEHFKIIDTTFRKFLSQSGSQIDRILELLETKTIHHGDGGEDKDKKEIVADPSIEAIKYFLKISHIDFINTPFLLSNISAWYDFLGTTMSLEDIVIKHTENEDKDIFVVFNEIASKTSNSFMLYGHNNELTSFNTISGLQKSFEAKVKSLPMFYIFVYNGSDIINQQNSFLESLGEKIGKDLLDNIEDWIKNL</sequence>
<accession>A0A940P798</accession>
<dbReference type="Gene3D" id="1.10.3210.10">
    <property type="entry name" value="Hypothetical protein af1432"/>
    <property type="match status" value="1"/>
</dbReference>
<dbReference type="AlphaFoldDB" id="A0A940P798"/>
<dbReference type="Pfam" id="PF01966">
    <property type="entry name" value="HD"/>
    <property type="match status" value="1"/>
</dbReference>
<evidence type="ECO:0000313" key="2">
    <source>
        <dbReference type="EMBL" id="MBP1042380.1"/>
    </source>
</evidence>
<proteinExistence type="predicted"/>
<dbReference type="PANTHER" id="PTHR11373:SF4">
    <property type="entry name" value="DEOXYNUCLEOSIDE TRIPHOSPHATE TRIPHOSPHOHYDROLASE SAMHD1"/>
    <property type="match status" value="1"/>
</dbReference>